<dbReference type="Pfam" id="PF06305">
    <property type="entry name" value="LapA_dom"/>
    <property type="match status" value="1"/>
</dbReference>
<evidence type="ECO:0000313" key="2">
    <source>
        <dbReference type="Proteomes" id="UP000061569"/>
    </source>
</evidence>
<reference evidence="1 2" key="1">
    <citation type="submission" date="2015-11" db="EMBL/GenBank/DDBJ databases">
        <title>Genome sequences of Lysobacter enzymogenes strain C3 and Lysobacter antibioticus ATCC 29479.</title>
        <authorList>
            <person name="Kobayashi D.Y."/>
        </authorList>
    </citation>
    <scope>NUCLEOTIDE SEQUENCE [LARGE SCALE GENOMIC DNA]</scope>
    <source>
        <strain evidence="1 2">C3</strain>
    </source>
</reference>
<dbReference type="STRING" id="69.GLE_2923"/>
<organism evidence="1 2">
    <name type="scientific">Lysobacter enzymogenes</name>
    <dbReference type="NCBI Taxonomy" id="69"/>
    <lineage>
        <taxon>Bacteria</taxon>
        <taxon>Pseudomonadati</taxon>
        <taxon>Pseudomonadota</taxon>
        <taxon>Gammaproteobacteria</taxon>
        <taxon>Lysobacterales</taxon>
        <taxon>Lysobacteraceae</taxon>
        <taxon>Lysobacter</taxon>
    </lineage>
</organism>
<dbReference type="AlphaFoldDB" id="A0A0S2DJ37"/>
<dbReference type="KEGG" id="lez:GLE_2923"/>
<dbReference type="InterPro" id="IPR010445">
    <property type="entry name" value="LapA_dom"/>
</dbReference>
<dbReference type="GO" id="GO:0005886">
    <property type="term" value="C:plasma membrane"/>
    <property type="evidence" value="ECO:0007669"/>
    <property type="project" value="InterPro"/>
</dbReference>
<dbReference type="EMBL" id="CP013140">
    <property type="protein sequence ID" value="ALN58271.1"/>
    <property type="molecule type" value="Genomic_DNA"/>
</dbReference>
<protein>
    <submittedName>
        <fullName evidence="1">Uncharacterized protein</fullName>
    </submittedName>
</protein>
<accession>A0A0S2DJ37</accession>
<sequence length="94" mass="9501">MRLIRVLIAVLCLAAGAVLGALNRQSVSIDLGFGFVPATSLGIVLIVSLLAGALIGGLAISASVVLPLRRRLARAERGRADSGAGLPAVTTVEN</sequence>
<name>A0A0S2DJ37_LYSEN</name>
<dbReference type="Proteomes" id="UP000061569">
    <property type="component" value="Chromosome"/>
</dbReference>
<dbReference type="PATRIC" id="fig|69.6.peg.2885"/>
<evidence type="ECO:0000313" key="1">
    <source>
        <dbReference type="EMBL" id="ALN58271.1"/>
    </source>
</evidence>
<proteinExistence type="predicted"/>
<dbReference type="RefSeq" id="WP_057947914.1">
    <property type="nucleotide sequence ID" value="NZ_CP067396.1"/>
</dbReference>
<gene>
    <name evidence="1" type="ORF">GLE_2923</name>
</gene>